<feature type="transmembrane region" description="Helical" evidence="10">
    <location>
        <begin position="364"/>
        <end position="385"/>
    </location>
</feature>
<evidence type="ECO:0000256" key="1">
    <source>
        <dbReference type="ARBA" id="ARBA00004429"/>
    </source>
</evidence>
<evidence type="ECO:0000256" key="9">
    <source>
        <dbReference type="SAM" id="MobiDB-lite"/>
    </source>
</evidence>
<feature type="domain" description="Major facilitator superfamily (MFS) profile" evidence="11">
    <location>
        <begin position="20"/>
        <end position="417"/>
    </location>
</feature>
<keyword evidence="4 10" id="KW-0812">Transmembrane</keyword>
<evidence type="ECO:0000256" key="4">
    <source>
        <dbReference type="ARBA" id="ARBA00022692"/>
    </source>
</evidence>
<dbReference type="InterPro" id="IPR020846">
    <property type="entry name" value="MFS_dom"/>
</dbReference>
<feature type="transmembrane region" description="Helical" evidence="10">
    <location>
        <begin position="157"/>
        <end position="177"/>
    </location>
</feature>
<keyword evidence="6 10" id="KW-0472">Membrane</keyword>
<evidence type="ECO:0000256" key="2">
    <source>
        <dbReference type="ARBA" id="ARBA00022448"/>
    </source>
</evidence>
<dbReference type="PANTHER" id="PTHR23513">
    <property type="entry name" value="INTEGRAL MEMBRANE EFFLUX PROTEIN-RELATED"/>
    <property type="match status" value="1"/>
</dbReference>
<protein>
    <recommendedName>
        <fullName evidence="8">Multidrug efflux pump Tap</fullName>
    </recommendedName>
</protein>
<reference evidence="12 13" key="1">
    <citation type="submission" date="2021-03" db="EMBL/GenBank/DDBJ databases">
        <title>Genomic Encyclopedia of Type Strains, Phase IV (KMG-IV): sequencing the most valuable type-strain genomes for metagenomic binning, comparative biology and taxonomic classification.</title>
        <authorList>
            <person name="Goeker M."/>
        </authorList>
    </citation>
    <scope>NUCLEOTIDE SEQUENCE [LARGE SCALE GENOMIC DNA]</scope>
    <source>
        <strain evidence="12 13">DSM 40526</strain>
    </source>
</reference>
<sequence>MHALTPDGPPRAERRTDKRPLVGVLAANTVSIAGSSLTLIGVPWFVLQTTGSAGRAGVVAFCATLPVIVAALVGGPVIDRIGRRRVSVASDLISGVSVGAIPLLHYAGVLEFWMLCALMALGGLVHTPGLTARAVLLPNLAEHAGTTITRAAGLYDAVSRGARMTGAAVAGLLIAVFGAETVLLLDAATFGASALLVTAFLRGVPAAEPQRTAGKVSVRAYRAELAEGWAFMVRTRLLLGVTVMVMMTNGLDQGWSSVLLPVHGRETLGGATAIGLMISLFGGFALLGALLYGMWGERFPRRAVFTAAFLLSGATRYVVAAVTDTTLPLAVTMAMAGLGAGMLNPILTTVMYEQVPEALRSRVSGVATAGCELTMPLGGLAAGLLVDGFGVATALLLFGGTYLLTTLAPMVFPAWRGLDAAPDPEPAVSSSGQALPGSVREGSSPHPSTK</sequence>
<evidence type="ECO:0000256" key="8">
    <source>
        <dbReference type="ARBA" id="ARBA00040914"/>
    </source>
</evidence>
<dbReference type="Proteomes" id="UP001519310">
    <property type="component" value="Unassembled WGS sequence"/>
</dbReference>
<dbReference type="InterPro" id="IPR036259">
    <property type="entry name" value="MFS_trans_sf"/>
</dbReference>
<feature type="transmembrane region" description="Helical" evidence="10">
    <location>
        <begin position="329"/>
        <end position="352"/>
    </location>
</feature>
<dbReference type="PROSITE" id="PS00216">
    <property type="entry name" value="SUGAR_TRANSPORT_1"/>
    <property type="match status" value="1"/>
</dbReference>
<feature type="transmembrane region" description="Helical" evidence="10">
    <location>
        <begin position="268"/>
        <end position="292"/>
    </location>
</feature>
<evidence type="ECO:0000313" key="12">
    <source>
        <dbReference type="EMBL" id="MBP2039227.1"/>
    </source>
</evidence>
<keyword evidence="13" id="KW-1185">Reference proteome</keyword>
<comment type="similarity">
    <text evidence="7">Belongs to the major facilitator superfamily. Drug:H(+) antiporter-3 (DHA3) (TC 2.A.1.21) family.</text>
</comment>
<evidence type="ECO:0000256" key="10">
    <source>
        <dbReference type="SAM" id="Phobius"/>
    </source>
</evidence>
<name>A0ABS4LAT3_STRAV</name>
<feature type="transmembrane region" description="Helical" evidence="10">
    <location>
        <begin position="53"/>
        <end position="74"/>
    </location>
</feature>
<dbReference type="InterPro" id="IPR011701">
    <property type="entry name" value="MFS"/>
</dbReference>
<comment type="caution">
    <text evidence="12">The sequence shown here is derived from an EMBL/GenBank/DDBJ whole genome shotgun (WGS) entry which is preliminary data.</text>
</comment>
<evidence type="ECO:0000256" key="7">
    <source>
        <dbReference type="ARBA" id="ARBA00038075"/>
    </source>
</evidence>
<keyword evidence="2" id="KW-0813">Transport</keyword>
<proteinExistence type="inferred from homology"/>
<feature type="transmembrane region" description="Helical" evidence="10">
    <location>
        <begin position="304"/>
        <end position="323"/>
    </location>
</feature>
<keyword evidence="3" id="KW-1003">Cell membrane</keyword>
<feature type="transmembrane region" description="Helical" evidence="10">
    <location>
        <begin position="391"/>
        <end position="412"/>
    </location>
</feature>
<feature type="transmembrane region" description="Helical" evidence="10">
    <location>
        <begin position="86"/>
        <end position="106"/>
    </location>
</feature>
<evidence type="ECO:0000256" key="3">
    <source>
        <dbReference type="ARBA" id="ARBA00022475"/>
    </source>
</evidence>
<accession>A0ABS4LAT3</accession>
<dbReference type="Pfam" id="PF07690">
    <property type="entry name" value="MFS_1"/>
    <property type="match status" value="1"/>
</dbReference>
<dbReference type="Gene3D" id="1.20.1250.20">
    <property type="entry name" value="MFS general substrate transporter like domains"/>
    <property type="match status" value="1"/>
</dbReference>
<feature type="region of interest" description="Disordered" evidence="9">
    <location>
        <begin position="422"/>
        <end position="450"/>
    </location>
</feature>
<dbReference type="PANTHER" id="PTHR23513:SF9">
    <property type="entry name" value="ENTEROBACTIN EXPORTER ENTS"/>
    <property type="match status" value="1"/>
</dbReference>
<evidence type="ECO:0000256" key="6">
    <source>
        <dbReference type="ARBA" id="ARBA00023136"/>
    </source>
</evidence>
<dbReference type="CDD" id="cd06173">
    <property type="entry name" value="MFS_MefA_like"/>
    <property type="match status" value="1"/>
</dbReference>
<dbReference type="PROSITE" id="PS50850">
    <property type="entry name" value="MFS"/>
    <property type="match status" value="1"/>
</dbReference>
<evidence type="ECO:0000256" key="5">
    <source>
        <dbReference type="ARBA" id="ARBA00022989"/>
    </source>
</evidence>
<evidence type="ECO:0000313" key="13">
    <source>
        <dbReference type="Proteomes" id="UP001519310"/>
    </source>
</evidence>
<comment type="subcellular location">
    <subcellularLocation>
        <location evidence="1">Cell inner membrane</location>
        <topology evidence="1">Multi-pass membrane protein</topology>
    </subcellularLocation>
</comment>
<keyword evidence="5 10" id="KW-1133">Transmembrane helix</keyword>
<dbReference type="EMBL" id="JAGGLQ010000011">
    <property type="protein sequence ID" value="MBP2039227.1"/>
    <property type="molecule type" value="Genomic_DNA"/>
</dbReference>
<gene>
    <name evidence="12" type="ORF">J2Z77_005053</name>
</gene>
<dbReference type="SUPFAM" id="SSF103473">
    <property type="entry name" value="MFS general substrate transporter"/>
    <property type="match status" value="1"/>
</dbReference>
<feature type="transmembrane region" description="Helical" evidence="10">
    <location>
        <begin position="225"/>
        <end position="248"/>
    </location>
</feature>
<dbReference type="InterPro" id="IPR005829">
    <property type="entry name" value="Sugar_transporter_CS"/>
</dbReference>
<evidence type="ECO:0000259" key="11">
    <source>
        <dbReference type="PROSITE" id="PS50850"/>
    </source>
</evidence>
<organism evidence="12 13">
    <name type="scientific">Streptomyces avidinii</name>
    <dbReference type="NCBI Taxonomy" id="1895"/>
    <lineage>
        <taxon>Bacteria</taxon>
        <taxon>Bacillati</taxon>
        <taxon>Actinomycetota</taxon>
        <taxon>Actinomycetes</taxon>
        <taxon>Kitasatosporales</taxon>
        <taxon>Streptomycetaceae</taxon>
        <taxon>Streptomyces</taxon>
    </lineage>
</organism>
<dbReference type="RefSeq" id="WP_372453109.1">
    <property type="nucleotide sequence ID" value="NZ_BMVL01000017.1"/>
</dbReference>
<feature type="transmembrane region" description="Helical" evidence="10">
    <location>
        <begin position="21"/>
        <end position="47"/>
    </location>
</feature>